<sequence length="147" mass="16017">MYNRILIATDGSELSDKAVDSGLGLAALCGASVIVVKVVQHYPRSYFEGGETVDLKQIERIEGQWTANAQTVLDAIHAKGQALKVHVTTEIVKSDLVAESVIDVAKRRDCDLIVMASHGRKGLQRLLLGSETQHVLTHTHIPVLVLR</sequence>
<accession>A0A1H3RAJ7</accession>
<dbReference type="InterPro" id="IPR006016">
    <property type="entry name" value="UspA"/>
</dbReference>
<dbReference type="Gene3D" id="3.40.50.620">
    <property type="entry name" value="HUPs"/>
    <property type="match status" value="1"/>
</dbReference>
<dbReference type="KEGG" id="dla:I6G47_10365"/>
<dbReference type="Pfam" id="PF00582">
    <property type="entry name" value="Usp"/>
    <property type="match status" value="1"/>
</dbReference>
<proteinExistence type="inferred from homology"/>
<feature type="domain" description="UspA" evidence="3">
    <location>
        <begin position="1"/>
        <end position="147"/>
    </location>
</feature>
<gene>
    <name evidence="4" type="ORF">I6G47_10365</name>
    <name evidence="5" type="ORF">SAMN05421547_11543</name>
</gene>
<keyword evidence="2" id="KW-0963">Cytoplasm</keyword>
<dbReference type="PRINTS" id="PR01438">
    <property type="entry name" value="UNVRSLSTRESS"/>
</dbReference>
<protein>
    <recommendedName>
        <fullName evidence="2">Universal stress protein</fullName>
    </recommendedName>
</protein>
<organism evidence="5 6">
    <name type="scientific">Delftia lacustris</name>
    <dbReference type="NCBI Taxonomy" id="558537"/>
    <lineage>
        <taxon>Bacteria</taxon>
        <taxon>Pseudomonadati</taxon>
        <taxon>Pseudomonadota</taxon>
        <taxon>Betaproteobacteria</taxon>
        <taxon>Burkholderiales</taxon>
        <taxon>Comamonadaceae</taxon>
        <taxon>Delftia</taxon>
    </lineage>
</organism>
<reference evidence="4 7" key="2">
    <citation type="submission" date="2020-12" db="EMBL/GenBank/DDBJ databases">
        <title>FDA dAtabase for Regulatory Grade micrObial Sequences (FDA-ARGOS): Supporting development and validation of Infectious Disease Dx tests.</title>
        <authorList>
            <person name="Sproer C."/>
            <person name="Gronow S."/>
            <person name="Severitt S."/>
            <person name="Schroder I."/>
            <person name="Tallon L."/>
            <person name="Sadzewicz L."/>
            <person name="Zhao X."/>
            <person name="Boylan J."/>
            <person name="Ott S."/>
            <person name="Bowen H."/>
            <person name="Vavikolanu K."/>
            <person name="Mehta A."/>
            <person name="Aluvathingal J."/>
            <person name="Nadendla S."/>
            <person name="Lowell S."/>
            <person name="Myers T."/>
            <person name="Yan Y."/>
            <person name="Sichtig H."/>
        </authorList>
    </citation>
    <scope>NUCLEOTIDE SEQUENCE [LARGE SCALE GENOMIC DNA]</scope>
    <source>
        <strain evidence="4 7">FDAARGOS_890</strain>
    </source>
</reference>
<dbReference type="GeneID" id="94693548"/>
<dbReference type="PIRSF" id="PIRSF006276">
    <property type="entry name" value="UspA"/>
    <property type="match status" value="1"/>
</dbReference>
<dbReference type="InterPro" id="IPR006015">
    <property type="entry name" value="Universal_stress_UspA"/>
</dbReference>
<evidence type="ECO:0000313" key="4">
    <source>
        <dbReference type="EMBL" id="QPS83435.1"/>
    </source>
</evidence>
<dbReference type="RefSeq" id="WP_016445196.1">
    <property type="nucleotide sequence ID" value="NZ_AP025556.1"/>
</dbReference>
<evidence type="ECO:0000256" key="1">
    <source>
        <dbReference type="ARBA" id="ARBA00008791"/>
    </source>
</evidence>
<comment type="similarity">
    <text evidence="1 2">Belongs to the universal stress protein A family.</text>
</comment>
<dbReference type="PANTHER" id="PTHR46268">
    <property type="entry name" value="STRESS RESPONSE PROTEIN NHAX"/>
    <property type="match status" value="1"/>
</dbReference>
<dbReference type="CDD" id="cd00293">
    <property type="entry name" value="USP-like"/>
    <property type="match status" value="1"/>
</dbReference>
<keyword evidence="7" id="KW-1185">Reference proteome</keyword>
<name>A0A1H3RAJ7_9BURK</name>
<reference evidence="5 6" key="1">
    <citation type="submission" date="2016-10" db="EMBL/GenBank/DDBJ databases">
        <authorList>
            <person name="de Groot N.N."/>
        </authorList>
    </citation>
    <scope>NUCLEOTIDE SEQUENCE [LARGE SCALE GENOMIC DNA]</scope>
    <source>
        <strain evidence="5 6">LMG 24775</strain>
    </source>
</reference>
<evidence type="ECO:0000259" key="3">
    <source>
        <dbReference type="Pfam" id="PF00582"/>
    </source>
</evidence>
<evidence type="ECO:0000313" key="7">
    <source>
        <dbReference type="Proteomes" id="UP000595064"/>
    </source>
</evidence>
<evidence type="ECO:0000313" key="6">
    <source>
        <dbReference type="Proteomes" id="UP000183417"/>
    </source>
</evidence>
<comment type="subcellular location">
    <subcellularLocation>
        <location evidence="2">Cytoplasm</location>
    </subcellularLocation>
</comment>
<dbReference type="Proteomes" id="UP000595064">
    <property type="component" value="Chromosome"/>
</dbReference>
<dbReference type="EMBL" id="FNPE01000015">
    <property type="protein sequence ID" value="SDZ22852.1"/>
    <property type="molecule type" value="Genomic_DNA"/>
</dbReference>
<dbReference type="AlphaFoldDB" id="A0A1H3RAJ7"/>
<dbReference type="InterPro" id="IPR014729">
    <property type="entry name" value="Rossmann-like_a/b/a_fold"/>
</dbReference>
<dbReference type="PANTHER" id="PTHR46268:SF15">
    <property type="entry name" value="UNIVERSAL STRESS PROTEIN HP_0031"/>
    <property type="match status" value="1"/>
</dbReference>
<dbReference type="EMBL" id="CP065748">
    <property type="protein sequence ID" value="QPS83435.1"/>
    <property type="molecule type" value="Genomic_DNA"/>
</dbReference>
<dbReference type="SUPFAM" id="SSF52402">
    <property type="entry name" value="Adenine nucleotide alpha hydrolases-like"/>
    <property type="match status" value="1"/>
</dbReference>
<evidence type="ECO:0000256" key="2">
    <source>
        <dbReference type="PIRNR" id="PIRNR006276"/>
    </source>
</evidence>
<dbReference type="GO" id="GO:0005737">
    <property type="term" value="C:cytoplasm"/>
    <property type="evidence" value="ECO:0007669"/>
    <property type="project" value="UniProtKB-SubCell"/>
</dbReference>
<dbReference type="Proteomes" id="UP000183417">
    <property type="component" value="Unassembled WGS sequence"/>
</dbReference>
<evidence type="ECO:0000313" key="5">
    <source>
        <dbReference type="EMBL" id="SDZ22852.1"/>
    </source>
</evidence>